<organism evidence="2 3">
    <name type="scientific">Methylorubrum rhodinum</name>
    <dbReference type="NCBI Taxonomy" id="29428"/>
    <lineage>
        <taxon>Bacteria</taxon>
        <taxon>Pseudomonadati</taxon>
        <taxon>Pseudomonadota</taxon>
        <taxon>Alphaproteobacteria</taxon>
        <taxon>Hyphomicrobiales</taxon>
        <taxon>Methylobacteriaceae</taxon>
        <taxon>Methylorubrum</taxon>
    </lineage>
</organism>
<gene>
    <name evidence="2" type="ORF">HNR00_003744</name>
</gene>
<protein>
    <submittedName>
        <fullName evidence="2">Uncharacterized protein</fullName>
    </submittedName>
</protein>
<keyword evidence="1" id="KW-1133">Transmembrane helix</keyword>
<keyword evidence="1" id="KW-0812">Transmembrane</keyword>
<sequence>MLQHPLAREVALVVAVKTLLVLAAGLLLFGPGQRPRLTPGSVEDRVLVTAAPPLSGRPDP</sequence>
<reference evidence="2 3" key="1">
    <citation type="submission" date="2020-08" db="EMBL/GenBank/DDBJ databases">
        <title>Genomic Encyclopedia of Type Strains, Phase IV (KMG-IV): sequencing the most valuable type-strain genomes for metagenomic binning, comparative biology and taxonomic classification.</title>
        <authorList>
            <person name="Goeker M."/>
        </authorList>
    </citation>
    <scope>NUCLEOTIDE SEQUENCE [LARGE SCALE GENOMIC DNA]</scope>
    <source>
        <strain evidence="2 3">DSM 2163</strain>
    </source>
</reference>
<dbReference type="Proteomes" id="UP000583454">
    <property type="component" value="Unassembled WGS sequence"/>
</dbReference>
<keyword evidence="3" id="KW-1185">Reference proteome</keyword>
<keyword evidence="1" id="KW-0472">Membrane</keyword>
<dbReference type="EMBL" id="JACHOP010000019">
    <property type="protein sequence ID" value="MBB5759016.1"/>
    <property type="molecule type" value="Genomic_DNA"/>
</dbReference>
<proteinExistence type="predicted"/>
<evidence type="ECO:0000313" key="2">
    <source>
        <dbReference type="EMBL" id="MBB5759016.1"/>
    </source>
</evidence>
<feature type="transmembrane region" description="Helical" evidence="1">
    <location>
        <begin position="6"/>
        <end position="29"/>
    </location>
</feature>
<evidence type="ECO:0000313" key="3">
    <source>
        <dbReference type="Proteomes" id="UP000583454"/>
    </source>
</evidence>
<name>A0A840ZN27_9HYPH</name>
<dbReference type="RefSeq" id="WP_183571820.1">
    <property type="nucleotide sequence ID" value="NZ_JACHOP010000019.1"/>
</dbReference>
<dbReference type="AlphaFoldDB" id="A0A840ZN27"/>
<accession>A0A840ZN27</accession>
<comment type="caution">
    <text evidence="2">The sequence shown here is derived from an EMBL/GenBank/DDBJ whole genome shotgun (WGS) entry which is preliminary data.</text>
</comment>
<evidence type="ECO:0000256" key="1">
    <source>
        <dbReference type="SAM" id="Phobius"/>
    </source>
</evidence>